<evidence type="ECO:0000259" key="11">
    <source>
        <dbReference type="PROSITE" id="PS50157"/>
    </source>
</evidence>
<dbReference type="EnsemblMetazoa" id="PPAI010016-RA">
    <property type="protein sequence ID" value="PPAI010016-PA"/>
    <property type="gene ID" value="PPAI010016"/>
</dbReference>
<dbReference type="InterPro" id="IPR013087">
    <property type="entry name" value="Znf_C2H2_type"/>
</dbReference>
<dbReference type="GO" id="GO:0000978">
    <property type="term" value="F:RNA polymerase II cis-regulatory region sequence-specific DNA binding"/>
    <property type="evidence" value="ECO:0007669"/>
    <property type="project" value="TreeGrafter"/>
</dbReference>
<dbReference type="EMBL" id="AJVK01017549">
    <property type="status" value="NOT_ANNOTATED_CDS"/>
    <property type="molecule type" value="Genomic_DNA"/>
</dbReference>
<dbReference type="VEuPathDB" id="VectorBase:PPAPM1_003294"/>
<feature type="domain" description="C2H2-type" evidence="11">
    <location>
        <begin position="608"/>
        <end position="635"/>
    </location>
</feature>
<dbReference type="Gene3D" id="3.30.160.60">
    <property type="entry name" value="Classic Zinc Finger"/>
    <property type="match status" value="12"/>
</dbReference>
<feature type="domain" description="C2H2-type" evidence="11">
    <location>
        <begin position="551"/>
        <end position="578"/>
    </location>
</feature>
<feature type="compositionally biased region" description="Polar residues" evidence="10">
    <location>
        <begin position="673"/>
        <end position="689"/>
    </location>
</feature>
<evidence type="ECO:0000256" key="9">
    <source>
        <dbReference type="ARBA" id="ARBA00023242"/>
    </source>
</evidence>
<dbReference type="FunFam" id="3.30.160.60:FF:000295">
    <property type="entry name" value="zinc finger protein 19"/>
    <property type="match status" value="1"/>
</dbReference>
<feature type="domain" description="C2H2-type" evidence="11">
    <location>
        <begin position="202"/>
        <end position="229"/>
    </location>
</feature>
<evidence type="ECO:0000313" key="12">
    <source>
        <dbReference type="EnsemblMetazoa" id="PPAI010016-PA"/>
    </source>
</evidence>
<evidence type="ECO:0000256" key="2">
    <source>
        <dbReference type="ARBA" id="ARBA00022723"/>
    </source>
</evidence>
<evidence type="ECO:0000256" key="10">
    <source>
        <dbReference type="SAM" id="MobiDB-lite"/>
    </source>
</evidence>
<dbReference type="FunFam" id="3.30.160.60:FF:000012">
    <property type="entry name" value="RB-associated KRAB zinc finger protein-like"/>
    <property type="match status" value="1"/>
</dbReference>
<dbReference type="VEuPathDB" id="VectorBase:PPAPM1_002920"/>
<feature type="domain" description="C2H2-type" evidence="11">
    <location>
        <begin position="260"/>
        <end position="288"/>
    </location>
</feature>
<feature type="domain" description="C2H2-type" evidence="11">
    <location>
        <begin position="636"/>
        <end position="658"/>
    </location>
</feature>
<dbReference type="PROSITE" id="PS50157">
    <property type="entry name" value="ZINC_FINGER_C2H2_2"/>
    <property type="match status" value="15"/>
</dbReference>
<feature type="region of interest" description="Disordered" evidence="10">
    <location>
        <begin position="671"/>
        <end position="714"/>
    </location>
</feature>
<dbReference type="InterPro" id="IPR050752">
    <property type="entry name" value="C2H2-ZF_domain"/>
</dbReference>
<evidence type="ECO:0000256" key="4">
    <source>
        <dbReference type="ARBA" id="ARBA00022771"/>
    </source>
</evidence>
<evidence type="ECO:0000313" key="13">
    <source>
        <dbReference type="Proteomes" id="UP000092462"/>
    </source>
</evidence>
<evidence type="ECO:0000256" key="6">
    <source>
        <dbReference type="ARBA" id="ARBA00023015"/>
    </source>
</evidence>
<evidence type="ECO:0000256" key="5">
    <source>
        <dbReference type="ARBA" id="ARBA00022833"/>
    </source>
</evidence>
<keyword evidence="8" id="KW-0804">Transcription</keyword>
<evidence type="ECO:0000256" key="8">
    <source>
        <dbReference type="ARBA" id="ARBA00023163"/>
    </source>
</evidence>
<feature type="domain" description="C2H2-type" evidence="11">
    <location>
        <begin position="57"/>
        <end position="84"/>
    </location>
</feature>
<dbReference type="FunFam" id="3.30.160.60:FF:000303">
    <property type="entry name" value="Zinc finger protein 41"/>
    <property type="match status" value="1"/>
</dbReference>
<feature type="domain" description="C2H2-type" evidence="11">
    <location>
        <begin position="174"/>
        <end position="201"/>
    </location>
</feature>
<keyword evidence="9" id="KW-0539">Nucleus</keyword>
<keyword evidence="7" id="KW-0238">DNA-binding</keyword>
<dbReference type="PROSITE" id="PS00028">
    <property type="entry name" value="ZINC_FINGER_C2H2_1"/>
    <property type="match status" value="16"/>
</dbReference>
<keyword evidence="5" id="KW-0862">Zinc</keyword>
<feature type="domain" description="C2H2-type" evidence="11">
    <location>
        <begin position="459"/>
        <end position="486"/>
    </location>
</feature>
<dbReference type="FunFam" id="3.30.160.60:FF:000072">
    <property type="entry name" value="zinc finger protein 143 isoform X1"/>
    <property type="match status" value="1"/>
</dbReference>
<evidence type="ECO:0000256" key="3">
    <source>
        <dbReference type="ARBA" id="ARBA00022737"/>
    </source>
</evidence>
<feature type="region of interest" description="Disordered" evidence="10">
    <location>
        <begin position="355"/>
        <end position="389"/>
    </location>
</feature>
<feature type="domain" description="C2H2-type" evidence="11">
    <location>
        <begin position="579"/>
        <end position="606"/>
    </location>
</feature>
<feature type="domain" description="C2H2-type" evidence="11">
    <location>
        <begin position="487"/>
        <end position="514"/>
    </location>
</feature>
<dbReference type="PANTHER" id="PTHR24384:SF189">
    <property type="entry name" value="C2H2-TYPE DOMAIN-CONTAINING PROTEIN-RELATED"/>
    <property type="match status" value="1"/>
</dbReference>
<dbReference type="Pfam" id="PF00096">
    <property type="entry name" value="zf-C2H2"/>
    <property type="match status" value="8"/>
</dbReference>
<feature type="domain" description="C2H2-type" evidence="11">
    <location>
        <begin position="112"/>
        <end position="139"/>
    </location>
</feature>
<comment type="subcellular location">
    <subcellularLocation>
        <location evidence="1">Nucleus</location>
    </subcellularLocation>
</comment>
<evidence type="ECO:0000256" key="7">
    <source>
        <dbReference type="ARBA" id="ARBA00023125"/>
    </source>
</evidence>
<name>A0A1B0DNH1_PHLPP</name>
<dbReference type="SUPFAM" id="SSF57667">
    <property type="entry name" value="beta-beta-alpha zinc fingers"/>
    <property type="match status" value="8"/>
</dbReference>
<feature type="domain" description="C2H2-type" evidence="11">
    <location>
        <begin position="230"/>
        <end position="258"/>
    </location>
</feature>
<dbReference type="GO" id="GO:0000981">
    <property type="term" value="F:DNA-binding transcription factor activity, RNA polymerase II-specific"/>
    <property type="evidence" value="ECO:0007669"/>
    <property type="project" value="TreeGrafter"/>
</dbReference>
<dbReference type="InterPro" id="IPR036236">
    <property type="entry name" value="Znf_C2H2_sf"/>
</dbReference>
<dbReference type="GO" id="GO:0008270">
    <property type="term" value="F:zinc ion binding"/>
    <property type="evidence" value="ECO:0007669"/>
    <property type="project" value="UniProtKB-KW"/>
</dbReference>
<dbReference type="SMART" id="SM00355">
    <property type="entry name" value="ZnF_C2H2"/>
    <property type="match status" value="17"/>
</dbReference>
<feature type="compositionally biased region" description="Basic and acidic residues" evidence="10">
    <location>
        <begin position="377"/>
        <end position="388"/>
    </location>
</feature>
<feature type="domain" description="C2H2-type" evidence="11">
    <location>
        <begin position="85"/>
        <end position="107"/>
    </location>
</feature>
<organism evidence="12 13">
    <name type="scientific">Phlebotomus papatasi</name>
    <name type="common">Sandfly</name>
    <dbReference type="NCBI Taxonomy" id="29031"/>
    <lineage>
        <taxon>Eukaryota</taxon>
        <taxon>Metazoa</taxon>
        <taxon>Ecdysozoa</taxon>
        <taxon>Arthropoda</taxon>
        <taxon>Hexapoda</taxon>
        <taxon>Insecta</taxon>
        <taxon>Pterygota</taxon>
        <taxon>Neoptera</taxon>
        <taxon>Endopterygota</taxon>
        <taxon>Diptera</taxon>
        <taxon>Nematocera</taxon>
        <taxon>Psychodoidea</taxon>
        <taxon>Psychodidae</taxon>
        <taxon>Phlebotomus</taxon>
        <taxon>Phlebotomus</taxon>
    </lineage>
</organism>
<dbReference type="VEuPathDB" id="VectorBase:PPAI010016"/>
<protein>
    <recommendedName>
        <fullName evidence="11">C2H2-type domain-containing protein</fullName>
    </recommendedName>
</protein>
<proteinExistence type="predicted"/>
<keyword evidence="2" id="KW-0479">Metal-binding</keyword>
<dbReference type="FunFam" id="3.30.160.60:FF:000557">
    <property type="entry name" value="zinc finger and SCAN domain-containing protein 29"/>
    <property type="match status" value="1"/>
</dbReference>
<dbReference type="Proteomes" id="UP000092462">
    <property type="component" value="Unassembled WGS sequence"/>
</dbReference>
<dbReference type="AlphaFoldDB" id="A0A1B0DNH1"/>
<evidence type="ECO:0000256" key="1">
    <source>
        <dbReference type="ARBA" id="ARBA00004123"/>
    </source>
</evidence>
<sequence length="714" mass="82498">MHNPDQNLPSSETLIYVCNEEAQDQAKNIRDHENLQNLESSVPEGAPGSLQSPKVQFPCHLCHQNFSRKSLLKLHRKSHQLSKPYNCKECSSGFNNLDNFLLHMVTHKTPPVRCPTCKVEFQRRSSIRGHIKLHFKSENLTCAKCEGVFSFQMDLQEHSKECLGKERVPAEKPFECSVCQKTFGKKSVLNRHLLIHTGKKPFRCDICRQTFTQKSSLVVHKVIHTGDRPHQCPKCSLSFIQKTNLQCHLKRLHSSDSQKFPCKECSCSFRKLSALSLHVKKIHQKAQEELGKGNSGEDEQGKFVKFTEFREDGTKVLHAVKELREGNRKVLECNFCQRKLEDFCGWLQHRQEHVKPHPEAKKLPEGPERALPGRKRQFPEEAEEKKTEPATIAVTETIVARPHQCTICPMRFTKNCHLREHLMRHQNIRPFQCAVCGKTFSTRTILEVHGRCHTGQKPYCCLMCDRMFTTASACRRHAEVHSVEKKYECQKCRKRFKTQESFRKHSIIHDGMKRQKPPEEEYILPSLEPIALPAQEIPQISEKSRNEKNYKKCPNCSKKFIKPIDLRRHLRTHTGERPFRCEECGKSFSLESTLRNHRRIHSNDKPKFTCVTCLKDFSSKDNLKTHLTVHTGVKSFECLYCDKRFRTLSNRNAHHSTHLKKINSTIQAEAENSLRTVPSSREVLSSPETLTEDPENPEVPENLPPLIPIQSQTL</sequence>
<feature type="domain" description="C2H2-type" evidence="11">
    <location>
        <begin position="403"/>
        <end position="430"/>
    </location>
</feature>
<feature type="compositionally biased region" description="Basic and acidic residues" evidence="10">
    <location>
        <begin position="355"/>
        <end position="368"/>
    </location>
</feature>
<feature type="domain" description="C2H2-type" evidence="11">
    <location>
        <begin position="431"/>
        <end position="458"/>
    </location>
</feature>
<keyword evidence="4" id="KW-0863">Zinc-finger</keyword>
<keyword evidence="3" id="KW-0677">Repeat</keyword>
<keyword evidence="13" id="KW-1185">Reference proteome</keyword>
<keyword evidence="6" id="KW-0805">Transcription regulation</keyword>
<dbReference type="PANTHER" id="PTHR24384">
    <property type="entry name" value="FINGER PUTATIVE TRANSCRIPTION FACTOR FAMILY-RELATED"/>
    <property type="match status" value="1"/>
</dbReference>
<dbReference type="FunFam" id="3.30.160.60:FF:000100">
    <property type="entry name" value="Zinc finger 45-like"/>
    <property type="match status" value="1"/>
</dbReference>
<dbReference type="GO" id="GO:0005634">
    <property type="term" value="C:nucleus"/>
    <property type="evidence" value="ECO:0007669"/>
    <property type="project" value="UniProtKB-SubCell"/>
</dbReference>
<accession>A0A1B0DNH1</accession>
<reference evidence="12" key="1">
    <citation type="submission" date="2022-08" db="UniProtKB">
        <authorList>
            <consortium name="EnsemblMetazoa"/>
        </authorList>
    </citation>
    <scope>IDENTIFICATION</scope>
    <source>
        <strain evidence="12">Israel</strain>
    </source>
</reference>